<keyword evidence="1" id="KW-0472">Membrane</keyword>
<comment type="caution">
    <text evidence="2">The sequence shown here is derived from an EMBL/GenBank/DDBJ whole genome shotgun (WGS) entry which is preliminary data.</text>
</comment>
<evidence type="ECO:0000256" key="1">
    <source>
        <dbReference type="SAM" id="Phobius"/>
    </source>
</evidence>
<organism evidence="2 3">
    <name type="scientific">Dorea ammoniilytica</name>
    <dbReference type="NCBI Taxonomy" id="2981788"/>
    <lineage>
        <taxon>Bacteria</taxon>
        <taxon>Bacillati</taxon>
        <taxon>Bacillota</taxon>
        <taxon>Clostridia</taxon>
        <taxon>Lachnospirales</taxon>
        <taxon>Lachnospiraceae</taxon>
        <taxon>Dorea</taxon>
    </lineage>
</organism>
<evidence type="ECO:0000313" key="2">
    <source>
        <dbReference type="EMBL" id="MCU6700528.1"/>
    </source>
</evidence>
<gene>
    <name evidence="2" type="ORF">OCV65_09845</name>
</gene>
<dbReference type="Proteomes" id="UP001207605">
    <property type="component" value="Unassembled WGS sequence"/>
</dbReference>
<protein>
    <submittedName>
        <fullName evidence="2">Zinc-ribbon domain-containing protein</fullName>
    </submittedName>
</protein>
<reference evidence="2 3" key="1">
    <citation type="journal article" date="2021" name="ISME Commun">
        <title>Automated analysis of genomic sequences facilitates high-throughput and comprehensive description of bacteria.</title>
        <authorList>
            <person name="Hitch T.C.A."/>
        </authorList>
    </citation>
    <scope>NUCLEOTIDE SEQUENCE [LARGE SCALE GENOMIC DNA]</scope>
    <source>
        <strain evidence="2 3">Sanger_02</strain>
    </source>
</reference>
<feature type="transmembrane region" description="Helical" evidence="1">
    <location>
        <begin position="43"/>
        <end position="62"/>
    </location>
</feature>
<keyword evidence="3" id="KW-1185">Reference proteome</keyword>
<dbReference type="EMBL" id="JAOQJV010000013">
    <property type="protein sequence ID" value="MCU6700528.1"/>
    <property type="molecule type" value="Genomic_DNA"/>
</dbReference>
<dbReference type="Gene3D" id="2.20.28.30">
    <property type="entry name" value="RNA polymerase ii, chain L"/>
    <property type="match status" value="1"/>
</dbReference>
<sequence length="131" mass="15817">MREKFARFMAGRYGMDTMGRFTIGLALFLVVINYIFTSRIINLLVWILLILAYYRMFSRNVYKRSSENQVFLNKTYKIRHWFYTQKILFGQRKTHHIYRCPSCKQKIRVPRGKGKIEIRCPKCNTTFIKKS</sequence>
<accession>A0ABT2S7U0</accession>
<evidence type="ECO:0000313" key="3">
    <source>
        <dbReference type="Proteomes" id="UP001207605"/>
    </source>
</evidence>
<dbReference type="RefSeq" id="WP_118452502.1">
    <property type="nucleotide sequence ID" value="NZ_JAOQJV010000013.1"/>
</dbReference>
<proteinExistence type="predicted"/>
<keyword evidence="1" id="KW-1133">Transmembrane helix</keyword>
<keyword evidence="1" id="KW-0812">Transmembrane</keyword>
<name>A0ABT2S7U0_9FIRM</name>